<name>A0A0R3RL16_9BILA</name>
<evidence type="ECO:0000256" key="1">
    <source>
        <dbReference type="SAM" id="Phobius"/>
    </source>
</evidence>
<protein>
    <submittedName>
        <fullName evidence="3">Uncharacterized protein</fullName>
    </submittedName>
</protein>
<evidence type="ECO:0000313" key="2">
    <source>
        <dbReference type="Proteomes" id="UP000050640"/>
    </source>
</evidence>
<keyword evidence="1" id="KW-1133">Transmembrane helix</keyword>
<dbReference type="AlphaFoldDB" id="A0A0R3RL16"/>
<keyword evidence="1" id="KW-0812">Transmembrane</keyword>
<accession>A0A0R3RL16</accession>
<sequence>MANRVYLDEMDDLLEQPRCYQFADENDSINGTLTACLDLYSKQHKERKIARLCCCRGNDECNAEISEEMISKTIVDLKFVEEMLSNANYIDIKLILIISIILFVLLTLPNLL</sequence>
<proteinExistence type="predicted"/>
<evidence type="ECO:0000313" key="3">
    <source>
        <dbReference type="WBParaSite" id="EEL_0000217501-mRNA-1"/>
    </source>
</evidence>
<reference evidence="3" key="1">
    <citation type="submission" date="2017-02" db="UniProtKB">
        <authorList>
            <consortium name="WormBaseParasite"/>
        </authorList>
    </citation>
    <scope>IDENTIFICATION</scope>
</reference>
<organism evidence="2 3">
    <name type="scientific">Elaeophora elaphi</name>
    <dbReference type="NCBI Taxonomy" id="1147741"/>
    <lineage>
        <taxon>Eukaryota</taxon>
        <taxon>Metazoa</taxon>
        <taxon>Ecdysozoa</taxon>
        <taxon>Nematoda</taxon>
        <taxon>Chromadorea</taxon>
        <taxon>Rhabditida</taxon>
        <taxon>Spirurina</taxon>
        <taxon>Spiruromorpha</taxon>
        <taxon>Filarioidea</taxon>
        <taxon>Onchocercidae</taxon>
        <taxon>Elaeophora</taxon>
    </lineage>
</organism>
<keyword evidence="1" id="KW-0472">Membrane</keyword>
<dbReference type="WBParaSite" id="EEL_0000217501-mRNA-1">
    <property type="protein sequence ID" value="EEL_0000217501-mRNA-1"/>
    <property type="gene ID" value="EEL_0000217501"/>
</dbReference>
<feature type="transmembrane region" description="Helical" evidence="1">
    <location>
        <begin position="92"/>
        <end position="111"/>
    </location>
</feature>
<keyword evidence="2" id="KW-1185">Reference proteome</keyword>
<dbReference type="Proteomes" id="UP000050640">
    <property type="component" value="Unplaced"/>
</dbReference>